<dbReference type="InterPro" id="IPR036721">
    <property type="entry name" value="RCK_C_sf"/>
</dbReference>
<proteinExistence type="predicted"/>
<sequence length="281" mass="30742">ERIRIMSVPEGSSLSGKTLAESRLADAFGISVLGIRYKDRTDLTPDVEHIIQDGDQLLVEVWPEDIKVLQGLKGLEVMRGELPDLRTLQSDQIGLCEVVLSPHSTLDGKTLRELHFREKYGLSALAVWRGGRPYRSQLRDMQLRFGDALLLHGLRERFKVLGAEHDFLVLTEEAQQAPRTEKAPLALLILFAFIVIVVMGFLPIALAAVIGATAMVLTGVLSMDEAYRHIDWKSVFLIAGMLPLGIALQQTGAAEFVAQGLLGAAGKLGTYGIMGGLFLLT</sequence>
<evidence type="ECO:0000256" key="6">
    <source>
        <dbReference type="ARBA" id="ARBA00023136"/>
    </source>
</evidence>
<dbReference type="GO" id="GO:0006813">
    <property type="term" value="P:potassium ion transport"/>
    <property type="evidence" value="ECO:0007669"/>
    <property type="project" value="InterPro"/>
</dbReference>
<dbReference type="EMBL" id="BARS01016437">
    <property type="protein sequence ID" value="GAF87260.1"/>
    <property type="molecule type" value="Genomic_DNA"/>
</dbReference>
<feature type="transmembrane region" description="Helical" evidence="7">
    <location>
        <begin position="260"/>
        <end position="280"/>
    </location>
</feature>
<feature type="transmembrane region" description="Helical" evidence="7">
    <location>
        <begin position="230"/>
        <end position="248"/>
    </location>
</feature>
<name>X0UFG1_9ZZZZ</name>
<keyword evidence="3 7" id="KW-0812">Transmembrane</keyword>
<dbReference type="PANTHER" id="PTHR43652:SF1">
    <property type="entry name" value="RESPONSE REGULATOR"/>
    <property type="match status" value="1"/>
</dbReference>
<evidence type="ECO:0000256" key="1">
    <source>
        <dbReference type="ARBA" id="ARBA00004141"/>
    </source>
</evidence>
<dbReference type="SUPFAM" id="SSF116726">
    <property type="entry name" value="TrkA C-terminal domain-like"/>
    <property type="match status" value="2"/>
</dbReference>
<dbReference type="InterPro" id="IPR004680">
    <property type="entry name" value="Cit_transptr-like_dom"/>
</dbReference>
<dbReference type="InterPro" id="IPR051679">
    <property type="entry name" value="DASS-Related_Transporters"/>
</dbReference>
<comment type="caution">
    <text evidence="9">The sequence shown here is derived from an EMBL/GenBank/DDBJ whole genome shotgun (WGS) entry which is preliminary data.</text>
</comment>
<evidence type="ECO:0000256" key="5">
    <source>
        <dbReference type="ARBA" id="ARBA00022989"/>
    </source>
</evidence>
<evidence type="ECO:0000259" key="8">
    <source>
        <dbReference type="PROSITE" id="PS51202"/>
    </source>
</evidence>
<dbReference type="Gene3D" id="3.30.70.1450">
    <property type="entry name" value="Regulator of K+ conductance, C-terminal domain"/>
    <property type="match status" value="2"/>
</dbReference>
<keyword evidence="5 7" id="KW-1133">Transmembrane helix</keyword>
<reference evidence="9" key="1">
    <citation type="journal article" date="2014" name="Front. Microbiol.">
        <title>High frequency of phylogenetically diverse reductive dehalogenase-homologous genes in deep subseafloor sedimentary metagenomes.</title>
        <authorList>
            <person name="Kawai M."/>
            <person name="Futagami T."/>
            <person name="Toyoda A."/>
            <person name="Takaki Y."/>
            <person name="Nishi S."/>
            <person name="Hori S."/>
            <person name="Arai W."/>
            <person name="Tsubouchi T."/>
            <person name="Morono Y."/>
            <person name="Uchiyama I."/>
            <person name="Ito T."/>
            <person name="Fujiyama A."/>
            <person name="Inagaki F."/>
            <person name="Takami H."/>
        </authorList>
    </citation>
    <scope>NUCLEOTIDE SEQUENCE</scope>
    <source>
        <strain evidence="9">Expedition CK06-06</strain>
    </source>
</reference>
<accession>X0UFG1</accession>
<organism evidence="9">
    <name type="scientific">marine sediment metagenome</name>
    <dbReference type="NCBI Taxonomy" id="412755"/>
    <lineage>
        <taxon>unclassified sequences</taxon>
        <taxon>metagenomes</taxon>
        <taxon>ecological metagenomes</taxon>
    </lineage>
</organism>
<feature type="non-terminal residue" evidence="9">
    <location>
        <position position="281"/>
    </location>
</feature>
<evidence type="ECO:0000256" key="7">
    <source>
        <dbReference type="SAM" id="Phobius"/>
    </source>
</evidence>
<gene>
    <name evidence="9" type="ORF">S01H1_27055</name>
</gene>
<keyword evidence="4" id="KW-0677">Repeat</keyword>
<keyword evidence="6 7" id="KW-0472">Membrane</keyword>
<evidence type="ECO:0000313" key="9">
    <source>
        <dbReference type="EMBL" id="GAF87260.1"/>
    </source>
</evidence>
<feature type="transmembrane region" description="Helical" evidence="7">
    <location>
        <begin position="185"/>
        <end position="210"/>
    </location>
</feature>
<feature type="domain" description="RCK C-terminal" evidence="8">
    <location>
        <begin position="83"/>
        <end position="167"/>
    </location>
</feature>
<comment type="subcellular location">
    <subcellularLocation>
        <location evidence="1">Membrane</location>
        <topology evidence="1">Multi-pass membrane protein</topology>
    </subcellularLocation>
</comment>
<evidence type="ECO:0000256" key="2">
    <source>
        <dbReference type="ARBA" id="ARBA00022448"/>
    </source>
</evidence>
<dbReference type="InterPro" id="IPR006037">
    <property type="entry name" value="RCK_C"/>
</dbReference>
<feature type="non-terminal residue" evidence="9">
    <location>
        <position position="1"/>
    </location>
</feature>
<dbReference type="PANTHER" id="PTHR43652">
    <property type="entry name" value="BASIC AMINO ACID ANTIPORTER YFCC-RELATED"/>
    <property type="match status" value="1"/>
</dbReference>
<dbReference type="Pfam" id="PF03600">
    <property type="entry name" value="CitMHS"/>
    <property type="match status" value="1"/>
</dbReference>
<feature type="domain" description="RCK C-terminal" evidence="8">
    <location>
        <begin position="1"/>
        <end position="75"/>
    </location>
</feature>
<dbReference type="PROSITE" id="PS51202">
    <property type="entry name" value="RCK_C"/>
    <property type="match status" value="2"/>
</dbReference>
<dbReference type="GO" id="GO:0008324">
    <property type="term" value="F:monoatomic cation transmembrane transporter activity"/>
    <property type="evidence" value="ECO:0007669"/>
    <property type="project" value="InterPro"/>
</dbReference>
<dbReference type="GO" id="GO:0005886">
    <property type="term" value="C:plasma membrane"/>
    <property type="evidence" value="ECO:0007669"/>
    <property type="project" value="TreeGrafter"/>
</dbReference>
<evidence type="ECO:0000256" key="4">
    <source>
        <dbReference type="ARBA" id="ARBA00022737"/>
    </source>
</evidence>
<keyword evidence="2" id="KW-0813">Transport</keyword>
<dbReference type="AlphaFoldDB" id="X0UFG1"/>
<dbReference type="Pfam" id="PF02080">
    <property type="entry name" value="TrkA_C"/>
    <property type="match status" value="1"/>
</dbReference>
<protein>
    <recommendedName>
        <fullName evidence="8">RCK C-terminal domain-containing protein</fullName>
    </recommendedName>
</protein>
<evidence type="ECO:0000256" key="3">
    <source>
        <dbReference type="ARBA" id="ARBA00022692"/>
    </source>
</evidence>